<dbReference type="Gene3D" id="3.90.180.10">
    <property type="entry name" value="Medium-chain alcohol dehydrogenases, catalytic domain"/>
    <property type="match status" value="1"/>
</dbReference>
<gene>
    <name evidence="2" type="ordered locus">KLTH0B00506g</name>
</gene>
<name>C5DC71_LACTC</name>
<dbReference type="PANTHER" id="PTHR45348">
    <property type="entry name" value="HYPOTHETICAL OXIDOREDUCTASE (EUROFUNG)"/>
    <property type="match status" value="1"/>
</dbReference>
<dbReference type="InterPro" id="IPR020843">
    <property type="entry name" value="ER"/>
</dbReference>
<dbReference type="EMBL" id="CU928166">
    <property type="protein sequence ID" value="CAR21381.1"/>
    <property type="molecule type" value="Genomic_DNA"/>
</dbReference>
<reference evidence="2 3" key="1">
    <citation type="journal article" date="2009" name="Genome Res.">
        <title>Comparative genomics of protoploid Saccharomycetaceae.</title>
        <authorList>
            <consortium name="The Genolevures Consortium"/>
            <person name="Souciet J.-L."/>
            <person name="Dujon B."/>
            <person name="Gaillardin C."/>
            <person name="Johnston M."/>
            <person name="Baret P.V."/>
            <person name="Cliften P."/>
            <person name="Sherman D.J."/>
            <person name="Weissenbach J."/>
            <person name="Westhof E."/>
            <person name="Wincker P."/>
            <person name="Jubin C."/>
            <person name="Poulain J."/>
            <person name="Barbe V."/>
            <person name="Segurens B."/>
            <person name="Artiguenave F."/>
            <person name="Anthouard V."/>
            <person name="Vacherie B."/>
            <person name="Val M.-E."/>
            <person name="Fulton R.S."/>
            <person name="Minx P."/>
            <person name="Wilson R."/>
            <person name="Durrens P."/>
            <person name="Jean G."/>
            <person name="Marck C."/>
            <person name="Martin T."/>
            <person name="Nikolski M."/>
            <person name="Rolland T."/>
            <person name="Seret M.-L."/>
            <person name="Casaregola S."/>
            <person name="Despons L."/>
            <person name="Fairhead C."/>
            <person name="Fischer G."/>
            <person name="Lafontaine I."/>
            <person name="Leh V."/>
            <person name="Lemaire M."/>
            <person name="de Montigny J."/>
            <person name="Neuveglise C."/>
            <person name="Thierry A."/>
            <person name="Blanc-Lenfle I."/>
            <person name="Bleykasten C."/>
            <person name="Diffels J."/>
            <person name="Fritsch E."/>
            <person name="Frangeul L."/>
            <person name="Goeffon A."/>
            <person name="Jauniaux N."/>
            <person name="Kachouri-Lafond R."/>
            <person name="Payen C."/>
            <person name="Potier S."/>
            <person name="Pribylova L."/>
            <person name="Ozanne C."/>
            <person name="Richard G.-F."/>
            <person name="Sacerdot C."/>
            <person name="Straub M.-L."/>
            <person name="Talla E."/>
        </authorList>
    </citation>
    <scope>NUCLEOTIDE SEQUENCE [LARGE SCALE GENOMIC DNA]</scope>
    <source>
        <strain evidence="3">ATCC 56472 / CBS 6340 / NRRL Y-8284</strain>
    </source>
</reference>
<dbReference type="OrthoDB" id="48317at2759"/>
<feature type="domain" description="Enoyl reductase (ER)" evidence="1">
    <location>
        <begin position="51"/>
        <end position="396"/>
    </location>
</feature>
<dbReference type="InterPro" id="IPR013149">
    <property type="entry name" value="ADH-like_C"/>
</dbReference>
<dbReference type="SUPFAM" id="SSF51735">
    <property type="entry name" value="NAD(P)-binding Rossmann-fold domains"/>
    <property type="match status" value="1"/>
</dbReference>
<dbReference type="KEGG" id="lth:KLTH0B00506g"/>
<dbReference type="PANTHER" id="PTHR45348:SF2">
    <property type="entry name" value="ZINC-TYPE ALCOHOL DEHYDROGENASE-LIKE PROTEIN C2E1P3.01"/>
    <property type="match status" value="1"/>
</dbReference>
<accession>C5DC71</accession>
<dbReference type="CDD" id="cd08249">
    <property type="entry name" value="enoyl_reductase_like"/>
    <property type="match status" value="1"/>
</dbReference>
<dbReference type="Gene3D" id="3.40.50.720">
    <property type="entry name" value="NAD(P)-binding Rossmann-like Domain"/>
    <property type="match status" value="1"/>
</dbReference>
<evidence type="ECO:0000313" key="3">
    <source>
        <dbReference type="Proteomes" id="UP000002036"/>
    </source>
</evidence>
<dbReference type="eggNOG" id="KOG1198">
    <property type="taxonomic scope" value="Eukaryota"/>
</dbReference>
<dbReference type="AlphaFoldDB" id="C5DC71"/>
<dbReference type="Pfam" id="PF08240">
    <property type="entry name" value="ADH_N"/>
    <property type="match status" value="1"/>
</dbReference>
<evidence type="ECO:0000259" key="1">
    <source>
        <dbReference type="SMART" id="SM00829"/>
    </source>
</evidence>
<sequence length="398" mass="44549">MYKRKLESVDVGSILVSQMQERHLKRISIRSGPLIGVEAPLPLFQQAAVVKSFEEEIIVSDQIPVPQRLEDHEILIRNKYTGLNHVDWKSKKYRFNIHSFPWINGRESSGIVVRRGAKVDRDRFPIGAEVFLASTCYRELKTSTFQEFTVFDSRLVWRLPREILPDGTTRKRFGLDFAAGVGVPLVTAGSALSSFVDFNEIGKADQGRSLVVWGGSSSVGIFTIQLARNLGIFKNIIAVSSLRYEDYLKELGATAVIDRTLPSEELVQKFQELCPTGVDYGVDVISKKTAELVLEILKDGKGTKKSLVCLSGAPGEDVRAKYPDIKVEAVGIKRFHEDLVFGETFVKFTSDLFEKGQLNPVRSVKVFKGFEKFGVGLRNGLKELEERGSSAEKFVVRL</sequence>
<dbReference type="GeneID" id="8290639"/>
<dbReference type="InterPro" id="IPR013154">
    <property type="entry name" value="ADH-like_N"/>
</dbReference>
<proteinExistence type="predicted"/>
<dbReference type="Proteomes" id="UP000002036">
    <property type="component" value="Chromosome B"/>
</dbReference>
<evidence type="ECO:0000313" key="2">
    <source>
        <dbReference type="EMBL" id="CAR21381.1"/>
    </source>
</evidence>
<dbReference type="InParanoid" id="C5DC71"/>
<dbReference type="GO" id="GO:0016651">
    <property type="term" value="F:oxidoreductase activity, acting on NAD(P)H"/>
    <property type="evidence" value="ECO:0007669"/>
    <property type="project" value="InterPro"/>
</dbReference>
<protein>
    <submittedName>
        <fullName evidence="2">KLTH0B00506p</fullName>
    </submittedName>
</protein>
<dbReference type="InterPro" id="IPR047122">
    <property type="entry name" value="Trans-enoyl_RdTase-like"/>
</dbReference>
<dbReference type="Pfam" id="PF00107">
    <property type="entry name" value="ADH_zinc_N"/>
    <property type="match status" value="1"/>
</dbReference>
<keyword evidence="3" id="KW-1185">Reference proteome</keyword>
<dbReference type="InterPro" id="IPR011032">
    <property type="entry name" value="GroES-like_sf"/>
</dbReference>
<dbReference type="OMA" id="FQEYAIV"/>
<dbReference type="SUPFAM" id="SSF50129">
    <property type="entry name" value="GroES-like"/>
    <property type="match status" value="1"/>
</dbReference>
<dbReference type="RefSeq" id="XP_002551820.1">
    <property type="nucleotide sequence ID" value="XM_002551774.1"/>
</dbReference>
<dbReference type="SMART" id="SM00829">
    <property type="entry name" value="PKS_ER"/>
    <property type="match status" value="1"/>
</dbReference>
<organism evidence="2 3">
    <name type="scientific">Lachancea thermotolerans (strain ATCC 56472 / CBS 6340 / NRRL Y-8284)</name>
    <name type="common">Yeast</name>
    <name type="synonym">Kluyveromyces thermotolerans</name>
    <dbReference type="NCBI Taxonomy" id="559295"/>
    <lineage>
        <taxon>Eukaryota</taxon>
        <taxon>Fungi</taxon>
        <taxon>Dikarya</taxon>
        <taxon>Ascomycota</taxon>
        <taxon>Saccharomycotina</taxon>
        <taxon>Saccharomycetes</taxon>
        <taxon>Saccharomycetales</taxon>
        <taxon>Saccharomycetaceae</taxon>
        <taxon>Lachancea</taxon>
    </lineage>
</organism>
<dbReference type="HOGENOM" id="CLU_026673_16_2_1"/>
<dbReference type="InterPro" id="IPR036291">
    <property type="entry name" value="NAD(P)-bd_dom_sf"/>
</dbReference>